<gene>
    <name evidence="2" type="ORF">FB547_103520</name>
</gene>
<dbReference type="SUPFAM" id="SSF81901">
    <property type="entry name" value="HCP-like"/>
    <property type="match status" value="1"/>
</dbReference>
<reference evidence="2 3" key="1">
    <citation type="submission" date="2019-06" db="EMBL/GenBank/DDBJ databases">
        <title>Sorghum-associated microbial communities from plants grown in Nebraska, USA.</title>
        <authorList>
            <person name="Schachtman D."/>
        </authorList>
    </citation>
    <scope>NUCLEOTIDE SEQUENCE [LARGE SCALE GENOMIC DNA]</scope>
    <source>
        <strain evidence="2 3">T529</strain>
    </source>
</reference>
<accession>A0A561C945</accession>
<evidence type="ECO:0000313" key="2">
    <source>
        <dbReference type="EMBL" id="TWD87538.1"/>
    </source>
</evidence>
<name>A0A561C945_9BURK</name>
<organism evidence="2 3">
    <name type="scientific">Variovorax beijingensis</name>
    <dbReference type="NCBI Taxonomy" id="2496117"/>
    <lineage>
        <taxon>Bacteria</taxon>
        <taxon>Pseudomonadati</taxon>
        <taxon>Pseudomonadota</taxon>
        <taxon>Betaproteobacteria</taxon>
        <taxon>Burkholderiales</taxon>
        <taxon>Comamonadaceae</taxon>
        <taxon>Variovorax</taxon>
    </lineage>
</organism>
<evidence type="ECO:0000313" key="3">
    <source>
        <dbReference type="Proteomes" id="UP000319722"/>
    </source>
</evidence>
<evidence type="ECO:0000259" key="1">
    <source>
        <dbReference type="Pfam" id="PF13226"/>
    </source>
</evidence>
<sequence>MPLDLSLHTMTTNPILSIPSPWKICDVDALLRAGEHAALDRLFDEALAASFHDRAAEERYHAALPADLLGCTGAGAEGLARLRAWQAARPQSAHAWLCEAHYWFHWAYEYRGSGWAGSVTDLGWTCAHACATHAAVSAMRALEREPTLWNATALMMQSVSAFNEPDWLTELVRSGRGPEAPLVHDLPLDGMSPEAREELLAMLARSGLQADERIACPSSAPAALPSPMQGKKMLTGKQYWMHATMQIHPRLFFFLRQCIWFMQPRWGGSHDRVRAFIASPACAHLDEVEKDRLRHEIWRDDYLENEVDGDDDPEDVRQWMAATRQRAGEALHPYHRWETLYWIAKSHYGRDERPQALACLKEAEVHAPIDDDHAMSLAVLLACQLEPQDPSWLGQAVVRSANAGECPAAMILHGYCSLKGVLGFVPNEPAGQAWLELARTRAPGTLAWNKLASALRYGGREADAFALATMGQAAGGDSCDYLLGLFHEDGVHVAPDLSQAVPYYRKTAEDGGNMGAYKLGYACYNLSLAAKDPAERGQLMQEAVEAMRKAHEMGHTDGLEGMLMFIGDLNEIPARHRYVDLVREHAQRGHPAAMAALSGLLADPADKQLYDYRESVRWILGAQAVAPDDGYVKNMTRIHHEDGLIAKLNFKLHRKGIKAHEIPGADNAMV</sequence>
<protein>
    <submittedName>
        <fullName evidence="2">Uncharacterized protein DUF4034</fullName>
    </submittedName>
</protein>
<dbReference type="InterPro" id="IPR025115">
    <property type="entry name" value="DUF4034"/>
</dbReference>
<proteinExistence type="predicted"/>
<dbReference type="AlphaFoldDB" id="A0A561C945"/>
<dbReference type="InterPro" id="IPR011990">
    <property type="entry name" value="TPR-like_helical_dom_sf"/>
</dbReference>
<comment type="caution">
    <text evidence="2">The sequence shown here is derived from an EMBL/GenBank/DDBJ whole genome shotgun (WGS) entry which is preliminary data.</text>
</comment>
<dbReference type="Gene3D" id="1.25.40.10">
    <property type="entry name" value="Tetratricopeptide repeat domain"/>
    <property type="match status" value="1"/>
</dbReference>
<dbReference type="Proteomes" id="UP000319722">
    <property type="component" value="Unassembled WGS sequence"/>
</dbReference>
<dbReference type="EMBL" id="VIVL01000003">
    <property type="protein sequence ID" value="TWD87538.1"/>
    <property type="molecule type" value="Genomic_DNA"/>
</dbReference>
<feature type="domain" description="DUF4034" evidence="1">
    <location>
        <begin position="24"/>
        <end position="299"/>
    </location>
</feature>
<dbReference type="Pfam" id="PF13226">
    <property type="entry name" value="DUF4034"/>
    <property type="match status" value="1"/>
</dbReference>